<dbReference type="EMBL" id="MPDP01000057">
    <property type="protein sequence ID" value="KAK1487326.1"/>
    <property type="molecule type" value="Genomic_DNA"/>
</dbReference>
<gene>
    <name evidence="2" type="ORF">CCUS01_03671</name>
</gene>
<reference evidence="2" key="1">
    <citation type="submission" date="2016-11" db="EMBL/GenBank/DDBJ databases">
        <title>The genome sequence of Colletotrichum cuscutae.</title>
        <authorList>
            <person name="Baroncelli R."/>
        </authorList>
    </citation>
    <scope>NUCLEOTIDE SEQUENCE</scope>
    <source>
        <strain evidence="2">IMI 304802</strain>
    </source>
</reference>
<protein>
    <submittedName>
        <fullName evidence="2">Uncharacterized protein</fullName>
    </submittedName>
</protein>
<feature type="chain" id="PRO_5042513162" evidence="1">
    <location>
        <begin position="24"/>
        <end position="120"/>
    </location>
</feature>
<proteinExistence type="predicted"/>
<accession>A0AAI9VFC8</accession>
<feature type="signal peptide" evidence="1">
    <location>
        <begin position="1"/>
        <end position="23"/>
    </location>
</feature>
<evidence type="ECO:0000256" key="1">
    <source>
        <dbReference type="SAM" id="SignalP"/>
    </source>
</evidence>
<comment type="caution">
    <text evidence="2">The sequence shown here is derived from an EMBL/GenBank/DDBJ whole genome shotgun (WGS) entry which is preliminary data.</text>
</comment>
<keyword evidence="1" id="KW-0732">Signal</keyword>
<keyword evidence="3" id="KW-1185">Reference proteome</keyword>
<evidence type="ECO:0000313" key="2">
    <source>
        <dbReference type="EMBL" id="KAK1487326.1"/>
    </source>
</evidence>
<organism evidence="2 3">
    <name type="scientific">Colletotrichum cuscutae</name>
    <dbReference type="NCBI Taxonomy" id="1209917"/>
    <lineage>
        <taxon>Eukaryota</taxon>
        <taxon>Fungi</taxon>
        <taxon>Dikarya</taxon>
        <taxon>Ascomycota</taxon>
        <taxon>Pezizomycotina</taxon>
        <taxon>Sordariomycetes</taxon>
        <taxon>Hypocreomycetidae</taxon>
        <taxon>Glomerellales</taxon>
        <taxon>Glomerellaceae</taxon>
        <taxon>Colletotrichum</taxon>
        <taxon>Colletotrichum acutatum species complex</taxon>
    </lineage>
</organism>
<dbReference type="Proteomes" id="UP001239213">
    <property type="component" value="Unassembled WGS sequence"/>
</dbReference>
<sequence length="120" mass="12936">MEGTGCGLLLLLLLLLLLGRCAAIYPQGTDMAGVIGLSQPWPMRFTERRRLSSGSCIMLTLSQKEPPLAGGVVVSAAEPLRGEPARWQRRDMRPSEAEDAVGRESGWARSLGLCDAEKAL</sequence>
<evidence type="ECO:0000313" key="3">
    <source>
        <dbReference type="Proteomes" id="UP001239213"/>
    </source>
</evidence>
<dbReference type="AlphaFoldDB" id="A0AAI9VFC8"/>
<name>A0AAI9VFC8_9PEZI</name>